<dbReference type="Proteomes" id="UP000309215">
    <property type="component" value="Unassembled WGS sequence"/>
</dbReference>
<keyword evidence="2" id="KW-1185">Reference proteome</keyword>
<accession>A0A4U1J8M7</accession>
<protein>
    <submittedName>
        <fullName evidence="1">DNA polymerase III subunit delta</fullName>
    </submittedName>
</protein>
<proteinExistence type="predicted"/>
<dbReference type="RefSeq" id="WP_136931478.1">
    <property type="nucleotide sequence ID" value="NZ_SSMQ01000026.1"/>
</dbReference>
<dbReference type="InterPro" id="IPR050238">
    <property type="entry name" value="DNA_Rep/Repair_Clamp_Loader"/>
</dbReference>
<dbReference type="EMBL" id="SSMQ01000026">
    <property type="protein sequence ID" value="TKD04003.1"/>
    <property type="molecule type" value="Genomic_DNA"/>
</dbReference>
<organism evidence="1 2">
    <name type="scientific">Polyangium fumosum</name>
    <dbReference type="NCBI Taxonomy" id="889272"/>
    <lineage>
        <taxon>Bacteria</taxon>
        <taxon>Pseudomonadati</taxon>
        <taxon>Myxococcota</taxon>
        <taxon>Polyangia</taxon>
        <taxon>Polyangiales</taxon>
        <taxon>Polyangiaceae</taxon>
        <taxon>Polyangium</taxon>
    </lineage>
</organism>
<dbReference type="OrthoDB" id="9810148at2"/>
<gene>
    <name evidence="1" type="ORF">E8A74_24450</name>
</gene>
<dbReference type="Gene3D" id="3.40.50.300">
    <property type="entry name" value="P-loop containing nucleotide triphosphate hydrolases"/>
    <property type="match status" value="1"/>
</dbReference>
<dbReference type="PANTHER" id="PTHR11669:SF8">
    <property type="entry name" value="DNA POLYMERASE III SUBUNIT DELTA"/>
    <property type="match status" value="1"/>
</dbReference>
<comment type="caution">
    <text evidence="1">The sequence shown here is derived from an EMBL/GenBank/DDBJ whole genome shotgun (WGS) entry which is preliminary data.</text>
</comment>
<reference evidence="1 2" key="1">
    <citation type="submission" date="2019-04" db="EMBL/GenBank/DDBJ databases">
        <authorList>
            <person name="Li Y."/>
            <person name="Wang J."/>
        </authorList>
    </citation>
    <scope>NUCLEOTIDE SEQUENCE [LARGE SCALE GENOMIC DNA]</scope>
    <source>
        <strain evidence="1 2">DSM 14668</strain>
    </source>
</reference>
<name>A0A4U1J8M7_9BACT</name>
<dbReference type="PANTHER" id="PTHR11669">
    <property type="entry name" value="REPLICATION FACTOR C / DNA POLYMERASE III GAMMA-TAU SUBUNIT"/>
    <property type="match status" value="1"/>
</dbReference>
<dbReference type="GO" id="GO:0006261">
    <property type="term" value="P:DNA-templated DNA replication"/>
    <property type="evidence" value="ECO:0007669"/>
    <property type="project" value="TreeGrafter"/>
</dbReference>
<dbReference type="SUPFAM" id="SSF52540">
    <property type="entry name" value="P-loop containing nucleoside triphosphate hydrolases"/>
    <property type="match status" value="1"/>
</dbReference>
<dbReference type="Pfam" id="PF13177">
    <property type="entry name" value="DNA_pol3_delta2"/>
    <property type="match status" value="1"/>
</dbReference>
<evidence type="ECO:0000313" key="2">
    <source>
        <dbReference type="Proteomes" id="UP000309215"/>
    </source>
</evidence>
<evidence type="ECO:0000313" key="1">
    <source>
        <dbReference type="EMBL" id="TKD04003.1"/>
    </source>
</evidence>
<dbReference type="InterPro" id="IPR027417">
    <property type="entry name" value="P-loop_NTPase"/>
</dbReference>
<dbReference type="AlphaFoldDB" id="A0A4U1J8M7"/>
<sequence>MPFSRILGQDEAIRTLVQALESGRVHHAYRFEGPDGVGKEMAAFALAQALVCTGGDKLGCGRCDACHRAVTLGAERPEVPKHPDVILVEKGLYPPATLDKKTEEVQGISVEQVRRIVLPHASYPPHEGRARLFIIRRAEEITTAAANALLKTLEEPRQGTHFVLLTSRPDRMLDTIRSRTLKIRFGPLSDAVLHKILEAKGMPAGQQELAIELAAGSAAAALDLADAERTAARDEFVTSMLSAVAAPDLGPAVALAESLDTKNKDRLRDDLRALGAALARSSRTRAARDPRAAVIDARRYEFVLRTIGYLERNASPNLSIIQLVSELRDAMP</sequence>